<dbReference type="Proteomes" id="UP000292307">
    <property type="component" value="Chromosome"/>
</dbReference>
<dbReference type="Proteomes" id="UP000628442">
    <property type="component" value="Unassembled WGS sequence"/>
</dbReference>
<sequence>MFSVLRAASGPLAEAVRGFVAVSMLDQPWPPRGAPINRFPAMVYCGVTMITDGEVALLDDGGCPGRIAPHWTVSGPRTRPVASLTLAPLRCVTAILYPDAFRLLTGCEPARLKDRNDAGQAWLPDEWNEWPAALQARASQPDAQIAWMEQWLLCRWLPVRPRWDRNIGTLVRAPAVRKPADAARAIGVSHRQLQRQALAAIGLPPARVHRLQRAEQALGRLAGPRGEGAPLPLARLAADLGFADQPHLTRDICDLTGLPPARLAAAVAHDPDYWVYRLDGGAVAFLQDTG</sequence>
<evidence type="ECO:0000313" key="7">
    <source>
        <dbReference type="Proteomes" id="UP000292307"/>
    </source>
</evidence>
<accession>A0A411WUG4</accession>
<dbReference type="OrthoDB" id="2559672at2"/>
<keyword evidence="2" id="KW-0238">DNA-binding</keyword>
<evidence type="ECO:0000313" key="5">
    <source>
        <dbReference type="EMBL" id="GGY52573.1"/>
    </source>
</evidence>
<dbReference type="Pfam" id="PF12833">
    <property type="entry name" value="HTH_18"/>
    <property type="match status" value="1"/>
</dbReference>
<dbReference type="GO" id="GO:0043565">
    <property type="term" value="F:sequence-specific DNA binding"/>
    <property type="evidence" value="ECO:0007669"/>
    <property type="project" value="InterPro"/>
</dbReference>
<reference evidence="6 7" key="2">
    <citation type="submission" date="2019-02" db="EMBL/GenBank/DDBJ databases">
        <title>Draft Genome Sequences of Six Type Strains of the Genus Massilia.</title>
        <authorList>
            <person name="Miess H."/>
            <person name="Frediansyhah A."/>
            <person name="Gross H."/>
        </authorList>
    </citation>
    <scope>NUCLEOTIDE SEQUENCE [LARGE SCALE GENOMIC DNA]</scope>
    <source>
        <strain evidence="6 7">DSM 17472</strain>
    </source>
</reference>
<dbReference type="EMBL" id="BMWV01000009">
    <property type="protein sequence ID" value="GGY52573.1"/>
    <property type="molecule type" value="Genomic_DNA"/>
</dbReference>
<dbReference type="AlphaFoldDB" id="A0A411WUG4"/>
<keyword evidence="3" id="KW-0804">Transcription</keyword>
<dbReference type="InterPro" id="IPR050204">
    <property type="entry name" value="AraC_XylS_family_regulators"/>
</dbReference>
<dbReference type="RefSeq" id="WP_131144413.1">
    <property type="nucleotide sequence ID" value="NZ_BMWV01000009.1"/>
</dbReference>
<reference evidence="5" key="1">
    <citation type="journal article" date="2014" name="Int. J. Syst. Evol. Microbiol.">
        <title>Complete genome sequence of Corynebacterium casei LMG S-19264T (=DSM 44701T), isolated from a smear-ripened cheese.</title>
        <authorList>
            <consortium name="US DOE Joint Genome Institute (JGI-PGF)"/>
            <person name="Walter F."/>
            <person name="Albersmeier A."/>
            <person name="Kalinowski J."/>
            <person name="Ruckert C."/>
        </authorList>
    </citation>
    <scope>NUCLEOTIDE SEQUENCE</scope>
    <source>
        <strain evidence="5">KCTC 12343</strain>
    </source>
</reference>
<dbReference type="InterPro" id="IPR018060">
    <property type="entry name" value="HTH_AraC"/>
</dbReference>
<feature type="domain" description="HTH araC/xylS-type" evidence="4">
    <location>
        <begin position="181"/>
        <end position="266"/>
    </location>
</feature>
<protein>
    <submittedName>
        <fullName evidence="6">AraC family transcriptional regulator</fullName>
    </submittedName>
</protein>
<dbReference type="GO" id="GO:0003700">
    <property type="term" value="F:DNA-binding transcription factor activity"/>
    <property type="evidence" value="ECO:0007669"/>
    <property type="project" value="InterPro"/>
</dbReference>
<gene>
    <name evidence="6" type="ORF">EYF70_04945</name>
    <name evidence="5" type="ORF">GCM10007387_38570</name>
</gene>
<evidence type="ECO:0000259" key="4">
    <source>
        <dbReference type="PROSITE" id="PS01124"/>
    </source>
</evidence>
<organism evidence="5 8">
    <name type="scientific">Pseudoduganella albidiflava</name>
    <dbReference type="NCBI Taxonomy" id="321983"/>
    <lineage>
        <taxon>Bacteria</taxon>
        <taxon>Pseudomonadati</taxon>
        <taxon>Pseudomonadota</taxon>
        <taxon>Betaproteobacteria</taxon>
        <taxon>Burkholderiales</taxon>
        <taxon>Oxalobacteraceae</taxon>
        <taxon>Telluria group</taxon>
        <taxon>Pseudoduganella</taxon>
    </lineage>
</organism>
<name>A0A411WUG4_9BURK</name>
<dbReference type="PROSITE" id="PS01124">
    <property type="entry name" value="HTH_ARAC_FAMILY_2"/>
    <property type="match status" value="1"/>
</dbReference>
<dbReference type="SMART" id="SM00342">
    <property type="entry name" value="HTH_ARAC"/>
    <property type="match status" value="1"/>
</dbReference>
<evidence type="ECO:0000256" key="3">
    <source>
        <dbReference type="ARBA" id="ARBA00023163"/>
    </source>
</evidence>
<dbReference type="PANTHER" id="PTHR46796:SF15">
    <property type="entry name" value="BLL1074 PROTEIN"/>
    <property type="match status" value="1"/>
</dbReference>
<dbReference type="EMBL" id="CP036401">
    <property type="protein sequence ID" value="QBI00272.1"/>
    <property type="molecule type" value="Genomic_DNA"/>
</dbReference>
<evidence type="ECO:0000313" key="8">
    <source>
        <dbReference type="Proteomes" id="UP000628442"/>
    </source>
</evidence>
<reference evidence="5" key="3">
    <citation type="submission" date="2022-12" db="EMBL/GenBank/DDBJ databases">
        <authorList>
            <person name="Sun Q."/>
            <person name="Kim S."/>
        </authorList>
    </citation>
    <scope>NUCLEOTIDE SEQUENCE</scope>
    <source>
        <strain evidence="5">KCTC 12343</strain>
    </source>
</reference>
<proteinExistence type="predicted"/>
<keyword evidence="1" id="KW-0805">Transcription regulation</keyword>
<evidence type="ECO:0000256" key="1">
    <source>
        <dbReference type="ARBA" id="ARBA00023015"/>
    </source>
</evidence>
<evidence type="ECO:0000256" key="2">
    <source>
        <dbReference type="ARBA" id="ARBA00023125"/>
    </source>
</evidence>
<dbReference type="PANTHER" id="PTHR46796">
    <property type="entry name" value="HTH-TYPE TRANSCRIPTIONAL ACTIVATOR RHAS-RELATED"/>
    <property type="match status" value="1"/>
</dbReference>
<dbReference type="Gene3D" id="1.10.10.60">
    <property type="entry name" value="Homeodomain-like"/>
    <property type="match status" value="1"/>
</dbReference>
<keyword evidence="7" id="KW-1185">Reference proteome</keyword>
<evidence type="ECO:0000313" key="6">
    <source>
        <dbReference type="EMBL" id="QBI00272.1"/>
    </source>
</evidence>